<dbReference type="RefSeq" id="WP_141194857.1">
    <property type="nucleotide sequence ID" value="NZ_FXYF01000007.1"/>
</dbReference>
<sequence length="253" mass="28304">MTTSAQQLNFILSKVLSTNRPKERFLTVAADALDISGDDRELIILNRLFELVSLTEKEIELLGYDESLKKQLRNYLNPFKGLKSFAHVHLTLDGAKSNFLRPENVVNLTNIHFALDGKYEQSKLDFDTTEFVDRFRALKKDLLSSGLPTEILQNVARRLDHIISMLEHAHFFGTQNLKLETEALVGAIVLNAPKSEGKQSEFWGKTATAARFLLAALGWSDSVAEKVVSLAESGKKLISYLPDNDDSNPPSVE</sequence>
<accession>A0A238KL13</accession>
<reference evidence="1 2" key="1">
    <citation type="submission" date="2017-05" db="EMBL/GenBank/DDBJ databases">
        <authorList>
            <person name="Song R."/>
            <person name="Chenine A.L."/>
            <person name="Ruprecht R.M."/>
        </authorList>
    </citation>
    <scope>NUCLEOTIDE SEQUENCE [LARGE SCALE GENOMIC DNA]</scope>
    <source>
        <strain evidence="1 2">CECT 8898</strain>
    </source>
</reference>
<dbReference type="AlphaFoldDB" id="A0A238KL13"/>
<name>A0A238KL13_9RHOB</name>
<organism evidence="1 2">
    <name type="scientific">Maliponia aquimaris</name>
    <dbReference type="NCBI Taxonomy" id="1673631"/>
    <lineage>
        <taxon>Bacteria</taxon>
        <taxon>Pseudomonadati</taxon>
        <taxon>Pseudomonadota</taxon>
        <taxon>Alphaproteobacteria</taxon>
        <taxon>Rhodobacterales</taxon>
        <taxon>Paracoccaceae</taxon>
        <taxon>Maliponia</taxon>
    </lineage>
</organism>
<evidence type="ECO:0000313" key="1">
    <source>
        <dbReference type="EMBL" id="SMX43307.1"/>
    </source>
</evidence>
<gene>
    <name evidence="1" type="ORF">MAA8898_02793</name>
</gene>
<evidence type="ECO:0000313" key="2">
    <source>
        <dbReference type="Proteomes" id="UP000207598"/>
    </source>
</evidence>
<proteinExistence type="predicted"/>
<keyword evidence="2" id="KW-1185">Reference proteome</keyword>
<dbReference type="EMBL" id="FXYF01000007">
    <property type="protein sequence ID" value="SMX43307.1"/>
    <property type="molecule type" value="Genomic_DNA"/>
</dbReference>
<dbReference type="OrthoDB" id="9851511at2"/>
<protein>
    <submittedName>
        <fullName evidence="1">Uncharacterized protein</fullName>
    </submittedName>
</protein>
<dbReference type="Proteomes" id="UP000207598">
    <property type="component" value="Unassembled WGS sequence"/>
</dbReference>